<dbReference type="EMBL" id="CZBU01000006">
    <property type="protein sequence ID" value="CUQ78975.1"/>
    <property type="molecule type" value="Genomic_DNA"/>
</dbReference>
<dbReference type="InterPro" id="IPR018631">
    <property type="entry name" value="AAA-ATPase-like_dom"/>
</dbReference>
<dbReference type="PANTHER" id="PTHR34825:SF1">
    <property type="entry name" value="AAA-ATPASE-LIKE DOMAIN-CONTAINING PROTEIN"/>
    <property type="match status" value="1"/>
</dbReference>
<dbReference type="InterPro" id="IPR012547">
    <property type="entry name" value="PDDEXK_9"/>
</dbReference>
<feature type="domain" description="AAA-ATPase-like" evidence="1">
    <location>
        <begin position="75"/>
        <end position="299"/>
    </location>
</feature>
<dbReference type="PANTHER" id="PTHR34825">
    <property type="entry name" value="CONSERVED PROTEIN, WITH A WEAK D-GALACTARATE DEHYDRATASE/ALTRONATE HYDROLASE DOMAIN"/>
    <property type="match status" value="1"/>
</dbReference>
<proteinExistence type="predicted"/>
<evidence type="ECO:0000259" key="1">
    <source>
        <dbReference type="Pfam" id="PF09820"/>
    </source>
</evidence>
<gene>
    <name evidence="2" type="ORF">ERS852490_02628</name>
</gene>
<sequence length="632" mass="72646">MDIRYIKAKELSARWGVTPRRINQLCTEGKLPGAYKEGKFWMIPDDVDRPDCLRENRNLYVREDSVVYNRKRPCPVGITSYKEVSNECYYVDKTLLIRDIIDNHSKVYLFTRPRRFGKTLTMDMVRTFFEKTDTDTSIYFKDKYIWRAGAAYKEKQGQYPVIFLTFKDAHQSTWQDMYASLCFTLRNEFLRHIELTTSARLSDYDKKYLKSILDDEATIIDYQFALGKLSAMLSKHYGRNVIVIIDEYDTPIQQGHIFGYYDEVIGFMRNLLSAVLKDNPSLELGILTGILRIAKESLFSGLNNLVVNTILDDEYSQYFGFTEEEVSAMAQYYGVSDRLGEIKEWYDGYMFGRTGIYNPWSVINYFNNKCVPKAFWSRTSGNEIIGELFNSADTTFADNLLRLLQGSTVQAIVDTDIIYPEINGDIDTIYSFLLVAGYLRVSEHIGSLYDNPICALSIPNYEIKSVFQKEIIDRYNGIFTGVLLRNFEESIRTGNAHLLTETLQKYLLQSASVFDTAHEDFYHGVVFGMLAVLSDNYYISSNRESGEGRFDIELQPKSRGGHGYIIEFKACKEAELEKMAGSAVRQIQQKSYTANLEKHGVSGIGMFGVAFSGKKVSVAYEEHDVKKRKSRE</sequence>
<dbReference type="Proteomes" id="UP000095621">
    <property type="component" value="Unassembled WGS sequence"/>
</dbReference>
<accession>A0A174YV16</accession>
<protein>
    <submittedName>
        <fullName evidence="2">Predicted AAA-ATPase</fullName>
    </submittedName>
</protein>
<dbReference type="RefSeq" id="WP_055216359.1">
    <property type="nucleotide sequence ID" value="NZ_CZBU01000006.1"/>
</dbReference>
<reference evidence="2 3" key="1">
    <citation type="submission" date="2015-09" db="EMBL/GenBank/DDBJ databases">
        <authorList>
            <consortium name="Pathogen Informatics"/>
        </authorList>
    </citation>
    <scope>NUCLEOTIDE SEQUENCE [LARGE SCALE GENOMIC DNA]</scope>
    <source>
        <strain evidence="2 3">2789STDY5834875</strain>
    </source>
</reference>
<evidence type="ECO:0000313" key="2">
    <source>
        <dbReference type="EMBL" id="CUQ78975.1"/>
    </source>
</evidence>
<dbReference type="OrthoDB" id="9766673at2"/>
<name>A0A174YV16_9FIRM</name>
<dbReference type="Pfam" id="PF09820">
    <property type="entry name" value="AAA-ATPase_like"/>
    <property type="match status" value="1"/>
</dbReference>
<evidence type="ECO:0000313" key="3">
    <source>
        <dbReference type="Proteomes" id="UP000095621"/>
    </source>
</evidence>
<dbReference type="Pfam" id="PF08011">
    <property type="entry name" value="PDDEXK_9"/>
    <property type="match status" value="1"/>
</dbReference>
<organism evidence="2 3">
    <name type="scientific">Lachnospira eligens</name>
    <dbReference type="NCBI Taxonomy" id="39485"/>
    <lineage>
        <taxon>Bacteria</taxon>
        <taxon>Bacillati</taxon>
        <taxon>Bacillota</taxon>
        <taxon>Clostridia</taxon>
        <taxon>Lachnospirales</taxon>
        <taxon>Lachnospiraceae</taxon>
        <taxon>Lachnospira</taxon>
    </lineage>
</organism>
<dbReference type="AlphaFoldDB" id="A0A174YV16"/>